<protein>
    <recommendedName>
        <fullName evidence="1">SnoaL-like domain-containing protein</fullName>
    </recommendedName>
</protein>
<feature type="domain" description="SnoaL-like" evidence="1">
    <location>
        <begin position="8"/>
        <end position="119"/>
    </location>
</feature>
<evidence type="ECO:0000259" key="1">
    <source>
        <dbReference type="Pfam" id="PF12680"/>
    </source>
</evidence>
<dbReference type="InterPro" id="IPR037401">
    <property type="entry name" value="SnoaL-like"/>
</dbReference>
<dbReference type="InterPro" id="IPR032710">
    <property type="entry name" value="NTF2-like_dom_sf"/>
</dbReference>
<reference evidence="2" key="1">
    <citation type="journal article" date="2015" name="Nature">
        <title>Complex archaea that bridge the gap between prokaryotes and eukaryotes.</title>
        <authorList>
            <person name="Spang A."/>
            <person name="Saw J.H."/>
            <person name="Jorgensen S.L."/>
            <person name="Zaremba-Niedzwiedzka K."/>
            <person name="Martijn J."/>
            <person name="Lind A.E."/>
            <person name="van Eijk R."/>
            <person name="Schleper C."/>
            <person name="Guy L."/>
            <person name="Ettema T.J."/>
        </authorList>
    </citation>
    <scope>NUCLEOTIDE SEQUENCE</scope>
</reference>
<evidence type="ECO:0000313" key="2">
    <source>
        <dbReference type="EMBL" id="KKM19959.1"/>
    </source>
</evidence>
<comment type="caution">
    <text evidence="2">The sequence shown here is derived from an EMBL/GenBank/DDBJ whole genome shotgun (WGS) entry which is preliminary data.</text>
</comment>
<dbReference type="PANTHER" id="PTHR41252:SF1">
    <property type="entry name" value="BLR2505 PROTEIN"/>
    <property type="match status" value="1"/>
</dbReference>
<dbReference type="Gene3D" id="3.10.450.50">
    <property type="match status" value="1"/>
</dbReference>
<gene>
    <name evidence="2" type="ORF">LCGC14_1650380</name>
</gene>
<name>A0A0F9IJH2_9ZZZZ</name>
<dbReference type="SUPFAM" id="SSF54427">
    <property type="entry name" value="NTF2-like"/>
    <property type="match status" value="1"/>
</dbReference>
<accession>A0A0F9IJH2</accession>
<dbReference type="PANTHER" id="PTHR41252">
    <property type="entry name" value="BLR2505 PROTEIN"/>
    <property type="match status" value="1"/>
</dbReference>
<sequence>MSENVAVVKEFYAELEKGNLPGAVHLIAEEVDWQSPVTRTHPPEIPWSSIRRTKQEVEAFFKELGQTVKPEGFELFKITAQDDRVVVEGKNKGTVHKNGRTYEHDWVMIFTIRSNKIIRLRHYYDTADLVESFRGE</sequence>
<dbReference type="Pfam" id="PF12680">
    <property type="entry name" value="SnoaL_2"/>
    <property type="match status" value="1"/>
</dbReference>
<organism evidence="2">
    <name type="scientific">marine sediment metagenome</name>
    <dbReference type="NCBI Taxonomy" id="412755"/>
    <lineage>
        <taxon>unclassified sequences</taxon>
        <taxon>metagenomes</taxon>
        <taxon>ecological metagenomes</taxon>
    </lineage>
</organism>
<dbReference type="AlphaFoldDB" id="A0A0F9IJH2"/>
<dbReference type="EMBL" id="LAZR01013869">
    <property type="protein sequence ID" value="KKM19959.1"/>
    <property type="molecule type" value="Genomic_DNA"/>
</dbReference>
<proteinExistence type="predicted"/>